<evidence type="ECO:0000313" key="2">
    <source>
        <dbReference type="Proteomes" id="UP000240325"/>
    </source>
</evidence>
<sequence>MDEKLQKIILNNGTVENIILYNKLEDLKNLIICGLKLNKSHLEYSFSCKNNDIIVELLNQKIIPTQKCFVNFIDDLQNLHDDEKINSNGYYDGINIEQYDKFNFLIHYGYKLTQDDFYLMTSVYHYLPTYEKYGLVINDKIKNICKETLFFPYCENKFTKNEILKILEKSPDLKTLKSIIKKYDVKPDQDFVMCLVKTCKVSAFNAIYFIHENYEKYDLKLLCKICKIYEYGKIKLSAHFYKFRGEYIEQYIASKKFADCNDLKRLVNDDEKLQNFYSEISEYVKNAIKVNQYSGYTPDRHTFKLTYESYKSYESTFNKIKCEQIFSKYDDRCYIKLLNLLCYLLYQNACSEWNTYSTHTSAQPVYESNVKCAIKFFIEKYKFTIDIDDETMMILDKKFLWFIGITENIFGIEKEIKHHISEISEMMLNREKELNNKKKKLK</sequence>
<organism evidence="1">
    <name type="scientific">Bodo saltans virus</name>
    <dbReference type="NCBI Taxonomy" id="2024608"/>
    <lineage>
        <taxon>Viruses</taxon>
        <taxon>Varidnaviria</taxon>
        <taxon>Bamfordvirae</taxon>
        <taxon>Nucleocytoviricota</taxon>
        <taxon>Megaviricetes</taxon>
        <taxon>Imitervirales</taxon>
        <taxon>Mimiviridae</taxon>
        <taxon>Klosneuvirinae</taxon>
        <taxon>Theiavirus</taxon>
        <taxon>Theiavirus salishense</taxon>
    </lineage>
</organism>
<gene>
    <name evidence="1" type="ORF">BMW23_0174</name>
</gene>
<accession>A0A2H4UTG6</accession>
<evidence type="ECO:0000313" key="1">
    <source>
        <dbReference type="EMBL" id="ATZ80232.1"/>
    </source>
</evidence>
<dbReference type="EMBL" id="MF782455">
    <property type="protein sequence ID" value="ATZ80232.1"/>
    <property type="molecule type" value="Genomic_DNA"/>
</dbReference>
<dbReference type="Proteomes" id="UP000240325">
    <property type="component" value="Segment"/>
</dbReference>
<protein>
    <submittedName>
        <fullName evidence="1">Uncharacterized protein</fullName>
    </submittedName>
</protein>
<proteinExistence type="predicted"/>
<name>A0A2H4UTG6_9VIRU</name>
<keyword evidence="2" id="KW-1185">Reference proteome</keyword>
<reference evidence="1" key="1">
    <citation type="journal article" date="2017" name="Elife">
        <title>The kinetoplastid-infecting Bodo saltans virus (BsV), a window into the most abundant giant viruses in the sea.</title>
        <authorList>
            <person name="Deeg C.M."/>
            <person name="Chow C.-E.T."/>
            <person name="Suttle C.A."/>
        </authorList>
    </citation>
    <scope>NUCLEOTIDE SEQUENCE</scope>
    <source>
        <strain evidence="1">NG1</strain>
    </source>
</reference>